<evidence type="ECO:0000313" key="19">
    <source>
        <dbReference type="EMBL" id="OGL47130.1"/>
    </source>
</evidence>
<keyword evidence="10" id="KW-0238">DNA-binding</keyword>
<dbReference type="GO" id="GO:0000160">
    <property type="term" value="P:phosphorelay signal transduction system"/>
    <property type="evidence" value="ECO:0007669"/>
    <property type="project" value="UniProtKB-KW"/>
</dbReference>
<keyword evidence="8" id="KW-0902">Two-component regulatory system</keyword>
<keyword evidence="3" id="KW-0963">Cytoplasm</keyword>
<dbReference type="Gene3D" id="3.40.50.2300">
    <property type="match status" value="1"/>
</dbReference>
<dbReference type="Gene3D" id="3.40.50.300">
    <property type="entry name" value="P-loop containing nucleotide triphosphate hydrolases"/>
    <property type="match status" value="1"/>
</dbReference>
<dbReference type="SUPFAM" id="SSF52172">
    <property type="entry name" value="CheY-like"/>
    <property type="match status" value="1"/>
</dbReference>
<dbReference type="EMBL" id="MGDE01000056">
    <property type="protein sequence ID" value="OGL47130.1"/>
    <property type="molecule type" value="Genomic_DNA"/>
</dbReference>
<keyword evidence="9" id="KW-0805">Transcription regulation</keyword>
<dbReference type="PRINTS" id="PR01590">
    <property type="entry name" value="HTHFIS"/>
</dbReference>
<evidence type="ECO:0000256" key="8">
    <source>
        <dbReference type="ARBA" id="ARBA00023012"/>
    </source>
</evidence>
<gene>
    <name evidence="19" type="ORF">A2W05_01420</name>
</gene>
<keyword evidence="4" id="KW-0678">Repressor</keyword>
<comment type="caution">
    <text evidence="19">The sequence shown here is derived from an EMBL/GenBank/DDBJ whole genome shotgun (WGS) entry which is preliminary data.</text>
</comment>
<evidence type="ECO:0000256" key="14">
    <source>
        <dbReference type="ARBA" id="ARBA00029881"/>
    </source>
</evidence>
<sequence length="472" mass="53267">MDKILVVDDEQGICYSFKRVLGRHGYDVITAFSGEEAVEKVSKEHPTLVMMDVTMPKIDGLETLKKLKTLYPNLTIIMMTAYTTSERAITAMKYGAYDYLTKPVDNAQLISLVEKAITAGKMSIPVTFEGTAEEEEGDRIIGKTPVMLEIYKKIGQIAESDVTVLLLGETGTGKELIARAIYHHSKRVNKPFLPVNCAAIPDPLLESELFGHEKGAFTGADNRRIGKFEQCNTGTMFLDEIGDMPLSLQSKLLRVLQDGCFQRLGGNDLIKTDVRIIAATNKNLESLINMGKFRDDLYWRLNVVSINVPPLRERRDDIEDLIQYFIQKFNRELGKNVKGVSLEILKEFKGYHWPGNVRELQSIIQRGMVLCRSRPFGILSSKDCEWLSQIRLSSEGIMDVEKALSDVVNKFLQRGSSEIYKEAIATFERLMVKRALELTNNNQAMAAKLLGISRNTLREKLEKVQNDNLSEK</sequence>
<dbReference type="CDD" id="cd00009">
    <property type="entry name" value="AAA"/>
    <property type="match status" value="1"/>
</dbReference>
<comment type="subcellular location">
    <subcellularLocation>
        <location evidence="1">Cytoplasm</location>
    </subcellularLocation>
</comment>
<proteinExistence type="predicted"/>
<dbReference type="InterPro" id="IPR025662">
    <property type="entry name" value="Sigma_54_int_dom_ATP-bd_1"/>
</dbReference>
<evidence type="ECO:0000256" key="5">
    <source>
        <dbReference type="ARBA" id="ARBA00022553"/>
    </source>
</evidence>
<keyword evidence="6" id="KW-0547">Nucleotide-binding</keyword>
<evidence type="ECO:0000256" key="2">
    <source>
        <dbReference type="ARBA" id="ARBA00019059"/>
    </source>
</evidence>
<feature type="domain" description="Response regulatory" evidence="18">
    <location>
        <begin position="3"/>
        <end position="117"/>
    </location>
</feature>
<evidence type="ECO:0000256" key="12">
    <source>
        <dbReference type="ARBA" id="ARBA00023163"/>
    </source>
</evidence>
<dbReference type="InterPro" id="IPR002197">
    <property type="entry name" value="HTH_Fis"/>
</dbReference>
<dbReference type="PROSITE" id="PS50045">
    <property type="entry name" value="SIGMA54_INTERACT_4"/>
    <property type="match status" value="1"/>
</dbReference>
<dbReference type="Pfam" id="PF00072">
    <property type="entry name" value="Response_reg"/>
    <property type="match status" value="1"/>
</dbReference>
<evidence type="ECO:0000313" key="20">
    <source>
        <dbReference type="Proteomes" id="UP000178797"/>
    </source>
</evidence>
<dbReference type="GO" id="GO:0005737">
    <property type="term" value="C:cytoplasm"/>
    <property type="evidence" value="ECO:0007669"/>
    <property type="project" value="UniProtKB-SubCell"/>
</dbReference>
<dbReference type="Gene3D" id="1.10.10.60">
    <property type="entry name" value="Homeodomain-like"/>
    <property type="match status" value="1"/>
</dbReference>
<dbReference type="InterPro" id="IPR003593">
    <property type="entry name" value="AAA+_ATPase"/>
</dbReference>
<evidence type="ECO:0000256" key="13">
    <source>
        <dbReference type="ARBA" id="ARBA00023231"/>
    </source>
</evidence>
<evidence type="ECO:0000256" key="16">
    <source>
        <dbReference type="PROSITE-ProRule" id="PRU00169"/>
    </source>
</evidence>
<dbReference type="GO" id="GO:0043565">
    <property type="term" value="F:sequence-specific DNA binding"/>
    <property type="evidence" value="ECO:0007669"/>
    <property type="project" value="InterPro"/>
</dbReference>
<evidence type="ECO:0000259" key="18">
    <source>
        <dbReference type="PROSITE" id="PS50110"/>
    </source>
</evidence>
<evidence type="ECO:0000256" key="3">
    <source>
        <dbReference type="ARBA" id="ARBA00022490"/>
    </source>
</evidence>
<dbReference type="PROSITE" id="PS00675">
    <property type="entry name" value="SIGMA54_INTERACT_1"/>
    <property type="match status" value="1"/>
</dbReference>
<dbReference type="GO" id="GO:0006355">
    <property type="term" value="P:regulation of DNA-templated transcription"/>
    <property type="evidence" value="ECO:0007669"/>
    <property type="project" value="InterPro"/>
</dbReference>
<evidence type="ECO:0000256" key="15">
    <source>
        <dbReference type="ARBA" id="ARBA00031910"/>
    </source>
</evidence>
<reference evidence="19 20" key="1">
    <citation type="journal article" date="2016" name="Nat. Commun.">
        <title>Thousands of microbial genomes shed light on interconnected biogeochemical processes in an aquifer system.</title>
        <authorList>
            <person name="Anantharaman K."/>
            <person name="Brown C.T."/>
            <person name="Hug L.A."/>
            <person name="Sharon I."/>
            <person name="Castelle C.J."/>
            <person name="Probst A.J."/>
            <person name="Thomas B.C."/>
            <person name="Singh A."/>
            <person name="Wilkins M.J."/>
            <person name="Karaoz U."/>
            <person name="Brodie E.L."/>
            <person name="Williams K.H."/>
            <person name="Hubbard S.S."/>
            <person name="Banfield J.F."/>
        </authorList>
    </citation>
    <scope>NUCLEOTIDE SEQUENCE [LARGE SCALE GENOMIC DNA]</scope>
</reference>
<evidence type="ECO:0000259" key="17">
    <source>
        <dbReference type="PROSITE" id="PS50045"/>
    </source>
</evidence>
<dbReference type="Pfam" id="PF25601">
    <property type="entry name" value="AAA_lid_14"/>
    <property type="match status" value="1"/>
</dbReference>
<dbReference type="Pfam" id="PF02954">
    <property type="entry name" value="HTH_8"/>
    <property type="match status" value="1"/>
</dbReference>
<keyword evidence="13" id="KW-0535">Nitrogen fixation</keyword>
<dbReference type="PANTHER" id="PTHR32071:SF95">
    <property type="entry name" value="DNA-BINDING TRANSCRIPTIONAL REGULATOR NTRC"/>
    <property type="match status" value="1"/>
</dbReference>
<feature type="domain" description="Sigma-54 factor interaction" evidence="17">
    <location>
        <begin position="140"/>
        <end position="369"/>
    </location>
</feature>
<dbReference type="Proteomes" id="UP000178797">
    <property type="component" value="Unassembled WGS sequence"/>
</dbReference>
<accession>A0A1F7S0C3</accession>
<dbReference type="AlphaFoldDB" id="A0A1F7S0C3"/>
<dbReference type="InterPro" id="IPR009057">
    <property type="entry name" value="Homeodomain-like_sf"/>
</dbReference>
<dbReference type="Pfam" id="PF00158">
    <property type="entry name" value="Sigma54_activat"/>
    <property type="match status" value="1"/>
</dbReference>
<keyword evidence="12" id="KW-0804">Transcription</keyword>
<dbReference type="Gene3D" id="1.10.8.60">
    <property type="match status" value="1"/>
</dbReference>
<dbReference type="SMART" id="SM00448">
    <property type="entry name" value="REC"/>
    <property type="match status" value="1"/>
</dbReference>
<dbReference type="InterPro" id="IPR011006">
    <property type="entry name" value="CheY-like_superfamily"/>
</dbReference>
<dbReference type="InterPro" id="IPR001789">
    <property type="entry name" value="Sig_transdc_resp-reg_receiver"/>
</dbReference>
<dbReference type="PROSITE" id="PS50110">
    <property type="entry name" value="RESPONSE_REGULATORY"/>
    <property type="match status" value="1"/>
</dbReference>
<dbReference type="InterPro" id="IPR027417">
    <property type="entry name" value="P-loop_NTPase"/>
</dbReference>
<evidence type="ECO:0000256" key="11">
    <source>
        <dbReference type="ARBA" id="ARBA00023159"/>
    </source>
</evidence>
<dbReference type="InterPro" id="IPR058031">
    <property type="entry name" value="AAA_lid_NorR"/>
</dbReference>
<protein>
    <recommendedName>
        <fullName evidence="2">DNA-binding transcriptional regulator NtrC</fullName>
    </recommendedName>
    <alternativeName>
        <fullName evidence="14">Nitrogen regulation protein NR(I)</fullName>
    </alternativeName>
    <alternativeName>
        <fullName evidence="15">Nitrogen regulator I</fullName>
    </alternativeName>
</protein>
<keyword evidence="7" id="KW-0067">ATP-binding</keyword>
<dbReference type="SMART" id="SM00382">
    <property type="entry name" value="AAA"/>
    <property type="match status" value="1"/>
</dbReference>
<evidence type="ECO:0000256" key="9">
    <source>
        <dbReference type="ARBA" id="ARBA00023015"/>
    </source>
</evidence>
<keyword evidence="11" id="KW-0010">Activator</keyword>
<dbReference type="SUPFAM" id="SSF46689">
    <property type="entry name" value="Homeodomain-like"/>
    <property type="match status" value="1"/>
</dbReference>
<evidence type="ECO:0000256" key="7">
    <source>
        <dbReference type="ARBA" id="ARBA00022840"/>
    </source>
</evidence>
<dbReference type="FunFam" id="3.40.50.300:FF:000006">
    <property type="entry name" value="DNA-binding transcriptional regulator NtrC"/>
    <property type="match status" value="1"/>
</dbReference>
<dbReference type="PANTHER" id="PTHR32071">
    <property type="entry name" value="TRANSCRIPTIONAL REGULATORY PROTEIN"/>
    <property type="match status" value="1"/>
</dbReference>
<evidence type="ECO:0000256" key="6">
    <source>
        <dbReference type="ARBA" id="ARBA00022741"/>
    </source>
</evidence>
<organism evidence="19 20">
    <name type="scientific">Candidatus Schekmanbacteria bacterium RBG_16_38_10</name>
    <dbReference type="NCBI Taxonomy" id="1817879"/>
    <lineage>
        <taxon>Bacteria</taxon>
        <taxon>Candidatus Schekmaniibacteriota</taxon>
    </lineage>
</organism>
<evidence type="ECO:0000256" key="4">
    <source>
        <dbReference type="ARBA" id="ARBA00022491"/>
    </source>
</evidence>
<keyword evidence="5 16" id="KW-0597">Phosphoprotein</keyword>
<name>A0A1F7S0C3_9BACT</name>
<evidence type="ECO:0000256" key="10">
    <source>
        <dbReference type="ARBA" id="ARBA00023125"/>
    </source>
</evidence>
<dbReference type="InterPro" id="IPR002078">
    <property type="entry name" value="Sigma_54_int"/>
</dbReference>
<feature type="modified residue" description="4-aspartylphosphate" evidence="16">
    <location>
        <position position="52"/>
    </location>
</feature>
<dbReference type="SUPFAM" id="SSF52540">
    <property type="entry name" value="P-loop containing nucleoside triphosphate hydrolases"/>
    <property type="match status" value="1"/>
</dbReference>
<dbReference type="GO" id="GO:0005524">
    <property type="term" value="F:ATP binding"/>
    <property type="evidence" value="ECO:0007669"/>
    <property type="project" value="UniProtKB-KW"/>
</dbReference>
<evidence type="ECO:0000256" key="1">
    <source>
        <dbReference type="ARBA" id="ARBA00004496"/>
    </source>
</evidence>